<organism evidence="1 2">
    <name type="scientific">Vitis vinifera</name>
    <name type="common">Grape</name>
    <dbReference type="NCBI Taxonomy" id="29760"/>
    <lineage>
        <taxon>Eukaryota</taxon>
        <taxon>Viridiplantae</taxon>
        <taxon>Streptophyta</taxon>
        <taxon>Embryophyta</taxon>
        <taxon>Tracheophyta</taxon>
        <taxon>Spermatophyta</taxon>
        <taxon>Magnoliopsida</taxon>
        <taxon>eudicotyledons</taxon>
        <taxon>Gunneridae</taxon>
        <taxon>Pentapetalae</taxon>
        <taxon>rosids</taxon>
        <taxon>Vitales</taxon>
        <taxon>Vitaceae</taxon>
        <taxon>Viteae</taxon>
        <taxon>Vitis</taxon>
    </lineage>
</organism>
<evidence type="ECO:0000313" key="2">
    <source>
        <dbReference type="Proteomes" id="UP000288805"/>
    </source>
</evidence>
<protein>
    <submittedName>
        <fullName evidence="1">SAC3 family protein B</fullName>
    </submittedName>
</protein>
<accession>A0A438KKZ9</accession>
<dbReference type="PANTHER" id="PTHR12436">
    <property type="entry name" value="80 KDA MCM3-ASSOCIATED PROTEIN"/>
    <property type="match status" value="1"/>
</dbReference>
<name>A0A438KKZ9_VITVI</name>
<dbReference type="PANTHER" id="PTHR12436:SF17">
    <property type="entry name" value="SAC3 FAMILY PROTEIN B"/>
    <property type="match status" value="1"/>
</dbReference>
<evidence type="ECO:0000313" key="1">
    <source>
        <dbReference type="EMBL" id="RVX21882.1"/>
    </source>
</evidence>
<dbReference type="AlphaFoldDB" id="A0A438KKZ9"/>
<dbReference type="Gene3D" id="1.25.40.990">
    <property type="match status" value="1"/>
</dbReference>
<comment type="caution">
    <text evidence="1">The sequence shown here is derived from an EMBL/GenBank/DDBJ whole genome shotgun (WGS) entry which is preliminary data.</text>
</comment>
<proteinExistence type="predicted"/>
<dbReference type="InterPro" id="IPR045107">
    <property type="entry name" value="SAC3/GANP/THP3"/>
</dbReference>
<gene>
    <name evidence="1" type="primary">SAC3B_2</name>
    <name evidence="1" type="ORF">CK203_001411</name>
</gene>
<dbReference type="Proteomes" id="UP000288805">
    <property type="component" value="Unassembled WGS sequence"/>
</dbReference>
<sequence>MQTQEFIVVWHNPAYIHSPLASIPSLKFYYFKASKPNLQAIQLDYGSNSPSWTFGSKHPLHFSRDTTLLRNFLSKLRTQALASLHCGLQNNQGLPVAHVARWLGMEEEDIESLIEYHGFLIKEFEEPYMVKEGPFLNADKDYPTKCSELVHSKKSNTIVEDVASSCQSMSLPSAKATELQLSKDYNHEPIAIASVGKNDYDPATDEEMADFEAVSSPKDGTPIQLMLGPSTVSQQSADGHWVASVSSMACDFALAQKSPESQPTKVGKVGQPNFDALFRNSLEKRRQSHMEAMPSQVVSTPVMQERFPVTEFNYPVENSVPQTVVIKDIEDEELTDIHQEVENDVVASSQVEEVAEAKLKLILRIWRRRSSKRRELREQRQLAASAALDLLSLGPPIQHNEDMNNPGGENMGHRSQVAHFAAGTWLLSKLLPTRKDDDAGLVISLPGLSMWEKWMPSQSDADMTCCLSIVVEAKFDNLNQTALGASAVLFLVSESIPLELQKVRLHNLLMSLPSGSCLPLLILSGTYIKDASDPSSAIIDELGLNSIDRSRVSRFSVVFLVQDQQTEHTDGFFSDEQLRKGLYWLASKSPLQPILHCVKTRELVLTHLNCSLEVLENMNIYEVGPDQCISAFNDALDRSQGEICVAADANRTSWPCPEIALLEESGHEHRAIKLYLPSIRWSSAARIEPLVCALRGCKLPTFPDDISWLNRGSSMGQEIENQRLLLENCLIRYLTQLSKMMGLALAKREVHVMLQNSTKLELHNSSYYIVPKWVMIFRRVFNWQLMSLSSGPASAAYVLEHYSAAPTKSGSSDKPGLEGSRSSPYCLIHPTLDEMVEVGCSPLLSRKGQSEPEPFQPLPRLVYDSSHVQEYNTNDLEDEENFVQGVELAESNGYSYSTDGLRATGSRELVVVTEATMGAGKLSKLVEQCNRLQNMIDKKLSVYF</sequence>
<dbReference type="EMBL" id="QGNW01000004">
    <property type="protein sequence ID" value="RVX21882.1"/>
    <property type="molecule type" value="Genomic_DNA"/>
</dbReference>
<reference evidence="1 2" key="1">
    <citation type="journal article" date="2018" name="PLoS Genet.">
        <title>Population sequencing reveals clonal diversity and ancestral inbreeding in the grapevine cultivar Chardonnay.</title>
        <authorList>
            <person name="Roach M.J."/>
            <person name="Johnson D.L."/>
            <person name="Bohlmann J."/>
            <person name="van Vuuren H.J."/>
            <person name="Jones S.J."/>
            <person name="Pretorius I.S."/>
            <person name="Schmidt S.A."/>
            <person name="Borneman A.R."/>
        </authorList>
    </citation>
    <scope>NUCLEOTIDE SEQUENCE [LARGE SCALE GENOMIC DNA]</scope>
    <source>
        <strain evidence="2">cv. Chardonnay</strain>
        <tissue evidence="1">Leaf</tissue>
    </source>
</reference>